<feature type="domain" description="Probable transposase IS891/IS1136/IS1341" evidence="9">
    <location>
        <begin position="183"/>
        <end position="296"/>
    </location>
</feature>
<reference evidence="12 13" key="1">
    <citation type="submission" date="2019-09" db="EMBL/GenBank/DDBJ databases">
        <title>Phylogenetic characterization of a novel taxon of the genus Bifidobacterium: Bifidobacterium choloepi sp. nov.</title>
        <authorList>
            <person name="Modesto M."/>
            <person name="Satti M."/>
        </authorList>
    </citation>
    <scope>NUCLEOTIDE SEQUENCE [LARGE SCALE GENOMIC DNA]</scope>
    <source>
        <strain evidence="12 13">BRDM6</strain>
    </source>
</reference>
<comment type="similarity">
    <text evidence="2">In the N-terminal section; belongs to the transposase 2 family.</text>
</comment>
<dbReference type="NCBIfam" id="NF040570">
    <property type="entry name" value="guided_TnpB"/>
    <property type="match status" value="1"/>
</dbReference>
<protein>
    <submittedName>
        <fullName evidence="12">IS200/IS605 family element transposase accessory protein TnpB</fullName>
    </submittedName>
</protein>
<proteinExistence type="inferred from homology"/>
<dbReference type="GO" id="GO:0003677">
    <property type="term" value="F:DNA binding"/>
    <property type="evidence" value="ECO:0007669"/>
    <property type="project" value="UniProtKB-KW"/>
</dbReference>
<dbReference type="NCBIfam" id="TIGR01766">
    <property type="entry name" value="IS200/IS605 family accessory protein TnpB-like domain"/>
    <property type="match status" value="1"/>
</dbReference>
<evidence type="ECO:0000256" key="1">
    <source>
        <dbReference type="ARBA" id="ARBA00008761"/>
    </source>
</evidence>
<keyword evidence="13" id="KW-1185">Reference proteome</keyword>
<dbReference type="Pfam" id="PF12323">
    <property type="entry name" value="HTH_OrfB_IS605"/>
    <property type="match status" value="1"/>
</dbReference>
<evidence type="ECO:0000256" key="3">
    <source>
        <dbReference type="ARBA" id="ARBA00022578"/>
    </source>
</evidence>
<dbReference type="Pfam" id="PF01385">
    <property type="entry name" value="OrfB_IS605"/>
    <property type="match status" value="1"/>
</dbReference>
<keyword evidence="3" id="KW-0815">Transposition</keyword>
<keyword evidence="5" id="KW-0862">Zinc</keyword>
<evidence type="ECO:0000256" key="8">
    <source>
        <dbReference type="SAM" id="MobiDB-lite"/>
    </source>
</evidence>
<dbReference type="PANTHER" id="PTHR30405">
    <property type="entry name" value="TRANSPOSASE"/>
    <property type="match status" value="1"/>
</dbReference>
<evidence type="ECO:0000256" key="2">
    <source>
        <dbReference type="ARBA" id="ARBA00011044"/>
    </source>
</evidence>
<gene>
    <name evidence="12" type="ORF">F6S87_04050</name>
</gene>
<dbReference type="InterPro" id="IPR053470">
    <property type="entry name" value="RNA-guided_DNA_endonuclease"/>
</dbReference>
<feature type="domain" description="Cas12f1-like TNB" evidence="10">
    <location>
        <begin position="310"/>
        <end position="382"/>
    </location>
</feature>
<name>A0A6I5NBC7_9BIFI</name>
<evidence type="ECO:0000256" key="7">
    <source>
        <dbReference type="ARBA" id="ARBA00023172"/>
    </source>
</evidence>
<sequence length="425" mass="47415">MSVRGRWTVLRGVRVKLDPTPRQERMLRSHAGAARFAYNTMLGMVKDALDGKIEGFGWSRAELRRIWNACKVRVAPWYADNSKEAYSYGVECLASALRNWSDSKKGRRKGRKTGFPKFKSRNRHMKFAYTTGSFGLVRDDPKALKLPRIGRVHCFEDVEKRVGVGRVIRMTVSCVAGCWYASLCVEYPDPAGLGKTGGGTVGIDLGVKTLATLSDGAVVENPKHYRRNERKLRRAGKRLSRRVKGSNRWKRAKLAVQKQHSRIASQRRDTIGKATTMIARTYGHVVIEDLNVEGMKHDHCLARAVSDAAFGEFRRQLEYKCSDTGTVLTVADRWYPSSKTCSRCGTVKAKLSLAERVFVCDNPDCEYAREGVDRDWNAAKNLEHYVAGSAPGDGKRAPRSRKTTSPLEVGNAGTVETRTKQPGGA</sequence>
<evidence type="ECO:0000313" key="13">
    <source>
        <dbReference type="Proteomes" id="UP000469292"/>
    </source>
</evidence>
<keyword evidence="7" id="KW-0233">DNA recombination</keyword>
<keyword evidence="6" id="KW-0238">DNA-binding</keyword>
<organism evidence="12 13">
    <name type="scientific">Bifidobacterium choloepi</name>
    <dbReference type="NCBI Taxonomy" id="2614131"/>
    <lineage>
        <taxon>Bacteria</taxon>
        <taxon>Bacillati</taxon>
        <taxon>Actinomycetota</taxon>
        <taxon>Actinomycetes</taxon>
        <taxon>Bifidobacteriales</taxon>
        <taxon>Bifidobacteriaceae</taxon>
        <taxon>Bifidobacterium</taxon>
    </lineage>
</organism>
<dbReference type="InterPro" id="IPR021027">
    <property type="entry name" value="Transposase_put_HTH"/>
</dbReference>
<comment type="caution">
    <text evidence="12">The sequence shown here is derived from an EMBL/GenBank/DDBJ whole genome shotgun (WGS) entry which is preliminary data.</text>
</comment>
<evidence type="ECO:0000313" key="12">
    <source>
        <dbReference type="EMBL" id="NEG69790.1"/>
    </source>
</evidence>
<keyword evidence="4" id="KW-0479">Metal-binding</keyword>
<dbReference type="EMBL" id="VYSG01000001">
    <property type="protein sequence ID" value="NEG69790.1"/>
    <property type="molecule type" value="Genomic_DNA"/>
</dbReference>
<dbReference type="InterPro" id="IPR051399">
    <property type="entry name" value="RNA-guided_DNA_endo/Transpos"/>
</dbReference>
<dbReference type="NCBIfam" id="NF038280">
    <property type="entry name" value="IS607_TnpB"/>
    <property type="match status" value="1"/>
</dbReference>
<evidence type="ECO:0000256" key="6">
    <source>
        <dbReference type="ARBA" id="ARBA00023125"/>
    </source>
</evidence>
<dbReference type="GO" id="GO:0032196">
    <property type="term" value="P:transposition"/>
    <property type="evidence" value="ECO:0007669"/>
    <property type="project" value="UniProtKB-KW"/>
</dbReference>
<dbReference type="GO" id="GO:0006310">
    <property type="term" value="P:DNA recombination"/>
    <property type="evidence" value="ECO:0007669"/>
    <property type="project" value="UniProtKB-KW"/>
</dbReference>
<dbReference type="PANTHER" id="PTHR30405:SF25">
    <property type="entry name" value="RNA-GUIDED DNA ENDONUCLEASE INSQ-RELATED"/>
    <property type="match status" value="1"/>
</dbReference>
<dbReference type="InterPro" id="IPR001959">
    <property type="entry name" value="Transposase"/>
</dbReference>
<evidence type="ECO:0000256" key="4">
    <source>
        <dbReference type="ARBA" id="ARBA00022723"/>
    </source>
</evidence>
<dbReference type="AlphaFoldDB" id="A0A6I5NBC7"/>
<evidence type="ECO:0000259" key="10">
    <source>
        <dbReference type="Pfam" id="PF07282"/>
    </source>
</evidence>
<feature type="domain" description="Transposase putative helix-turn-helix" evidence="11">
    <location>
        <begin position="9"/>
        <end position="48"/>
    </location>
</feature>
<dbReference type="GO" id="GO:0046872">
    <property type="term" value="F:metal ion binding"/>
    <property type="evidence" value="ECO:0007669"/>
    <property type="project" value="UniProtKB-KW"/>
</dbReference>
<feature type="region of interest" description="Disordered" evidence="8">
    <location>
        <begin position="387"/>
        <end position="425"/>
    </location>
</feature>
<evidence type="ECO:0000256" key="5">
    <source>
        <dbReference type="ARBA" id="ARBA00022833"/>
    </source>
</evidence>
<comment type="similarity">
    <text evidence="1">In the C-terminal section; belongs to the transposase 35 family.</text>
</comment>
<evidence type="ECO:0000259" key="9">
    <source>
        <dbReference type="Pfam" id="PF01385"/>
    </source>
</evidence>
<dbReference type="Pfam" id="PF07282">
    <property type="entry name" value="Cas12f1-like_TNB"/>
    <property type="match status" value="1"/>
</dbReference>
<accession>A0A6I5NBC7</accession>
<evidence type="ECO:0000259" key="11">
    <source>
        <dbReference type="Pfam" id="PF12323"/>
    </source>
</evidence>
<dbReference type="InterPro" id="IPR010095">
    <property type="entry name" value="Cas12f1-like_TNB"/>
</dbReference>
<dbReference type="Proteomes" id="UP000469292">
    <property type="component" value="Unassembled WGS sequence"/>
</dbReference>